<dbReference type="SUPFAM" id="SSF48403">
    <property type="entry name" value="Ankyrin repeat"/>
    <property type="match status" value="2"/>
</dbReference>
<organism evidence="5 6">
    <name type="scientific">Penicillium malachiteum</name>
    <dbReference type="NCBI Taxonomy" id="1324776"/>
    <lineage>
        <taxon>Eukaryota</taxon>
        <taxon>Fungi</taxon>
        <taxon>Dikarya</taxon>
        <taxon>Ascomycota</taxon>
        <taxon>Pezizomycotina</taxon>
        <taxon>Eurotiomycetes</taxon>
        <taxon>Eurotiomycetidae</taxon>
        <taxon>Eurotiales</taxon>
        <taxon>Aspergillaceae</taxon>
        <taxon>Penicillium</taxon>
    </lineage>
</organism>
<dbReference type="InterPro" id="IPR002110">
    <property type="entry name" value="Ankyrin_rpt"/>
</dbReference>
<dbReference type="AlphaFoldDB" id="A0AAD6N0J0"/>
<dbReference type="Gene3D" id="1.25.40.20">
    <property type="entry name" value="Ankyrin repeat-containing domain"/>
    <property type="match status" value="3"/>
</dbReference>
<dbReference type="InterPro" id="IPR051165">
    <property type="entry name" value="Multifunctional_ANK_Repeat"/>
</dbReference>
<feature type="compositionally biased region" description="Low complexity" evidence="4">
    <location>
        <begin position="188"/>
        <end position="201"/>
    </location>
</feature>
<feature type="region of interest" description="Disordered" evidence="4">
    <location>
        <begin position="244"/>
        <end position="326"/>
    </location>
</feature>
<dbReference type="PANTHER" id="PTHR24123">
    <property type="entry name" value="ANKYRIN REPEAT-CONTAINING"/>
    <property type="match status" value="1"/>
</dbReference>
<dbReference type="PROSITE" id="PS50297">
    <property type="entry name" value="ANK_REP_REGION"/>
    <property type="match status" value="8"/>
</dbReference>
<dbReference type="Pfam" id="PF12796">
    <property type="entry name" value="Ank_2"/>
    <property type="match status" value="5"/>
</dbReference>
<feature type="repeat" description="ANK" evidence="3">
    <location>
        <begin position="690"/>
        <end position="722"/>
    </location>
</feature>
<dbReference type="Proteomes" id="UP001215712">
    <property type="component" value="Unassembled WGS sequence"/>
</dbReference>
<feature type="region of interest" description="Disordered" evidence="4">
    <location>
        <begin position="971"/>
        <end position="1045"/>
    </location>
</feature>
<feature type="compositionally biased region" description="Polar residues" evidence="4">
    <location>
        <begin position="349"/>
        <end position="369"/>
    </location>
</feature>
<evidence type="ECO:0000256" key="1">
    <source>
        <dbReference type="ARBA" id="ARBA00022737"/>
    </source>
</evidence>
<reference evidence="5" key="2">
    <citation type="submission" date="2023-01" db="EMBL/GenBank/DDBJ databases">
        <authorList>
            <person name="Petersen C."/>
        </authorList>
    </citation>
    <scope>NUCLEOTIDE SEQUENCE</scope>
    <source>
        <strain evidence="5">IBT 17514</strain>
    </source>
</reference>
<dbReference type="PANTHER" id="PTHR24123:SF33">
    <property type="entry name" value="PROTEIN HOS4"/>
    <property type="match status" value="1"/>
</dbReference>
<reference evidence="5" key="1">
    <citation type="journal article" date="2023" name="IMA Fungus">
        <title>Comparative genomic study of the Penicillium genus elucidates a diverse pangenome and 15 lateral gene transfer events.</title>
        <authorList>
            <person name="Petersen C."/>
            <person name="Sorensen T."/>
            <person name="Nielsen M.R."/>
            <person name="Sondergaard T.E."/>
            <person name="Sorensen J.L."/>
            <person name="Fitzpatrick D.A."/>
            <person name="Frisvad J.C."/>
            <person name="Nielsen K.L."/>
        </authorList>
    </citation>
    <scope>NUCLEOTIDE SEQUENCE</scope>
    <source>
        <strain evidence="5">IBT 17514</strain>
    </source>
</reference>
<dbReference type="SMART" id="SM00248">
    <property type="entry name" value="ANK"/>
    <property type="match status" value="14"/>
</dbReference>
<accession>A0AAD6N0J0</accession>
<feature type="compositionally biased region" description="Polar residues" evidence="4">
    <location>
        <begin position="278"/>
        <end position="298"/>
    </location>
</feature>
<feature type="repeat" description="ANK" evidence="3">
    <location>
        <begin position="793"/>
        <end position="825"/>
    </location>
</feature>
<evidence type="ECO:0000313" key="6">
    <source>
        <dbReference type="Proteomes" id="UP001215712"/>
    </source>
</evidence>
<dbReference type="EMBL" id="JAQJAN010000001">
    <property type="protein sequence ID" value="KAJ5740261.1"/>
    <property type="molecule type" value="Genomic_DNA"/>
</dbReference>
<evidence type="ECO:0000256" key="4">
    <source>
        <dbReference type="SAM" id="MobiDB-lite"/>
    </source>
</evidence>
<feature type="repeat" description="ANK" evidence="3">
    <location>
        <begin position="459"/>
        <end position="491"/>
    </location>
</feature>
<keyword evidence="2 3" id="KW-0040">ANK repeat</keyword>
<protein>
    <recommendedName>
        <fullName evidence="7">Ankyrin repeat protein</fullName>
    </recommendedName>
</protein>
<sequence length="1151" mass="126412">MDPVSAFGVFTGGLQVLQAIASTVQGLKQLCGKFKDADLTISALIFELNSIRTALTALEAWSPIYYYGPNADEFSRNFAMTMEGCYFMMNILSQNVADLRQSAQSEAGIGLRFRMKVVWNDEMMKEHQNMLRGQVQALHFLLQVYQCTSPAEKSQLLGRPEARQIMSRVADSTEVLRSHHGSRVGTDAASLSRTSSRPPLSHLDFDESADSSPVYHQAPPQRSLPRLSLQTHFQSNVPHITRSACSDEGYSSSSHAEAFNTGFPSLKPPPTRPRHLSLPNSPSTPIQLPHSRSTSYNHSFPRPSPNISRQWHSDSQTFTQATRPSPSKYEKFSAFLGRINTRSRVHLSAISQASSPKTNSPNSATSPTMSRDRRNFEADLSPSIDLTTIDAALVPPIVKAAQAGSLDEIERLIERDCDVDECHIQSGRNALLVASHCGHEAVVALLIQKNAQLAVMDEWGATALHLAASRGHCAVLELLVTQSELIEATNPDGQTPLRVAADCGQLHVLEILLSHKAKVNSRAERLMTALHAASKRGDTQVAGLLISHGADIEAKDGMMMTALHYACEMGHIEVVGLLLDHRAQIESTGPERKTPLICAAGAGMIQAVDLLLKRRAPSRTIDDAGMTALHWAAYNGHEDVVQILSQKKSSLLSGNHAGQTPLHLATLSSQFAVVELLLRKSAPINSRCNKGLTSLHYACETNNFEIANLLLLSGADTEASDYEYCQRPLHIAAAQNSPTLLNLLCDRQAMLDARDFVGDRPLCVASRYGQADAVQRLLERGSPLYCRNDSSSFEDSPLCLAAKGGHFAVVSILLEHGASALRKDETGWHPFRYAAYHGHPDVLQLLLSYSNISDIDIPDIMMMPETIGFSPDASISDEKKRQIQQVLEQAFGQLGSEIIIDANSHSPSMISQPPTVIQQGIPAHKNPGYNYPDSTELDTPTYGELPGSQTIFPEQQAYPFRPRVVLNTKLNTNTKERQDPHYSPRPPEIQISHPPPIPDMPEDSYTWSGPPTRYQNRESGDPQFQDPYGSSTRLVNFPTSSTSLTRSHSSTAILSQNETNAPWASTSSTKPIFHQAIGSFLPQRSRISRPRLQPHRNLDSAFTSTSHLDRIPPSDINLPIRSRPENPVQLTNYIPPKLPSGFYELAGSNLP</sequence>
<feature type="compositionally biased region" description="Polar residues" evidence="4">
    <location>
        <begin position="305"/>
        <end position="325"/>
    </location>
</feature>
<evidence type="ECO:0008006" key="7">
    <source>
        <dbReference type="Google" id="ProtNLM"/>
    </source>
</evidence>
<feature type="region of interest" description="Disordered" evidence="4">
    <location>
        <begin position="349"/>
        <end position="372"/>
    </location>
</feature>
<dbReference type="PROSITE" id="PS50088">
    <property type="entry name" value="ANK_REPEAT"/>
    <property type="match status" value="10"/>
</dbReference>
<feature type="repeat" description="ANK" evidence="3">
    <location>
        <begin position="492"/>
        <end position="524"/>
    </location>
</feature>
<evidence type="ECO:0000256" key="3">
    <source>
        <dbReference type="PROSITE-ProRule" id="PRU00023"/>
    </source>
</evidence>
<comment type="caution">
    <text evidence="5">The sequence shown here is derived from an EMBL/GenBank/DDBJ whole genome shotgun (WGS) entry which is preliminary data.</text>
</comment>
<proteinExistence type="predicted"/>
<feature type="repeat" description="ANK" evidence="3">
    <location>
        <begin position="624"/>
        <end position="656"/>
    </location>
</feature>
<gene>
    <name evidence="5" type="ORF">N7493_000133</name>
</gene>
<feature type="compositionally biased region" description="Pro residues" evidence="4">
    <location>
        <begin position="983"/>
        <end position="999"/>
    </location>
</feature>
<feature type="repeat" description="ANK" evidence="3">
    <location>
        <begin position="558"/>
        <end position="590"/>
    </location>
</feature>
<evidence type="ECO:0000313" key="5">
    <source>
        <dbReference type="EMBL" id="KAJ5740261.1"/>
    </source>
</evidence>
<dbReference type="InterPro" id="IPR036770">
    <property type="entry name" value="Ankyrin_rpt-contain_sf"/>
</dbReference>
<feature type="repeat" description="ANK" evidence="3">
    <location>
        <begin position="757"/>
        <end position="789"/>
    </location>
</feature>
<feature type="compositionally biased region" description="Polar residues" evidence="4">
    <location>
        <begin position="1028"/>
        <end position="1038"/>
    </location>
</feature>
<name>A0AAD6N0J0_9EURO</name>
<feature type="region of interest" description="Disordered" evidence="4">
    <location>
        <begin position="1093"/>
        <end position="1123"/>
    </location>
</feature>
<evidence type="ECO:0000256" key="2">
    <source>
        <dbReference type="ARBA" id="ARBA00023043"/>
    </source>
</evidence>
<keyword evidence="6" id="KW-1185">Reference proteome</keyword>
<keyword evidence="1" id="KW-0677">Repeat</keyword>
<feature type="repeat" description="ANK" evidence="3">
    <location>
        <begin position="426"/>
        <end position="458"/>
    </location>
</feature>
<feature type="repeat" description="ANK" evidence="3">
    <location>
        <begin position="525"/>
        <end position="557"/>
    </location>
</feature>
<feature type="region of interest" description="Disordered" evidence="4">
    <location>
        <begin position="172"/>
        <end position="224"/>
    </location>
</feature>
<feature type="repeat" description="ANK" evidence="3">
    <location>
        <begin position="657"/>
        <end position="689"/>
    </location>
</feature>
<dbReference type="PRINTS" id="PR01415">
    <property type="entry name" value="ANKYRIN"/>
</dbReference>